<dbReference type="RefSeq" id="WP_148637061.1">
    <property type="nucleotide sequence ID" value="NZ_JBCFAW010000001.1"/>
</dbReference>
<proteinExistence type="predicted"/>
<dbReference type="EMBL" id="VSLA01000007">
    <property type="protein sequence ID" value="TYC87101.1"/>
    <property type="molecule type" value="Genomic_DNA"/>
</dbReference>
<gene>
    <name evidence="1" type="ORF">FXB42_05415</name>
</gene>
<name>A0A5D0WTT2_9FIRM</name>
<organism evidence="1 2">
    <name type="scientific">Acetobacterium wieringae</name>
    <dbReference type="NCBI Taxonomy" id="52694"/>
    <lineage>
        <taxon>Bacteria</taxon>
        <taxon>Bacillati</taxon>
        <taxon>Bacillota</taxon>
        <taxon>Clostridia</taxon>
        <taxon>Eubacteriales</taxon>
        <taxon>Eubacteriaceae</taxon>
        <taxon>Acetobacterium</taxon>
    </lineage>
</organism>
<comment type="caution">
    <text evidence="1">The sequence shown here is derived from an EMBL/GenBank/DDBJ whole genome shotgun (WGS) entry which is preliminary data.</text>
</comment>
<evidence type="ECO:0000313" key="2">
    <source>
        <dbReference type="Proteomes" id="UP000322619"/>
    </source>
</evidence>
<sequence>MNNEIIEFIKETEKKITPDGIAMTFNNAQKLMKLPKFIQNFIIKQNTKNNQYMGFVVEPYSLFLAYEITPEQVKEYIPDNYELVPISIFDHSDKKHCAIIGCFNVHTSVFWGSRYELYVIARNKTTNLISWVICDYESNTFHYDPGQGFLPSTLQKSVFTTTYNGKLICDIEGQDSPTRMDLIIDINQYNCVFLNQRLWIEGNLSIDYAGELDNNGNDPFGLIFDPMEMKCAQHIEVDQIEIRQLDFGFINSQMKPFEACCFPFAQHYMTTIFPQGHLMKDENDLYAKISEIVNQ</sequence>
<accession>A0A5D0WTT2</accession>
<reference evidence="1 2" key="1">
    <citation type="submission" date="2019-08" db="EMBL/GenBank/DDBJ databases">
        <title>Isolation and enrichment of carboxydotrophic bacteria from anaerobic sludge for the production of bio-based chemicals from syngas.</title>
        <authorList>
            <person name="Antares A.L."/>
            <person name="Moreira J."/>
            <person name="Diender M."/>
            <person name="Parshina S.N."/>
            <person name="Stams A.J.M."/>
            <person name="Alves M."/>
            <person name="Alves J.I."/>
            <person name="Sousa D.Z."/>
        </authorList>
    </citation>
    <scope>NUCLEOTIDE SEQUENCE [LARGE SCALE GENOMIC DNA]</scope>
    <source>
        <strain evidence="1 2">JM</strain>
    </source>
</reference>
<evidence type="ECO:0000313" key="1">
    <source>
        <dbReference type="EMBL" id="TYC87101.1"/>
    </source>
</evidence>
<protein>
    <submittedName>
        <fullName evidence="1">Uncharacterized protein</fullName>
    </submittedName>
</protein>
<dbReference type="Proteomes" id="UP000322619">
    <property type="component" value="Unassembled WGS sequence"/>
</dbReference>
<dbReference type="AlphaFoldDB" id="A0A5D0WTT2"/>